<comment type="caution">
    <text evidence="4">The sequence shown here is derived from an EMBL/GenBank/DDBJ whole genome shotgun (WGS) entry which is preliminary data.</text>
</comment>
<feature type="domain" description="Peptidase A1" evidence="3">
    <location>
        <begin position="154"/>
        <end position="365"/>
    </location>
</feature>
<dbReference type="EMBL" id="JAFIMR010000006">
    <property type="protein sequence ID" value="KAI1877637.1"/>
    <property type="molecule type" value="Genomic_DNA"/>
</dbReference>
<dbReference type="Pfam" id="PF00026">
    <property type="entry name" value="Asp"/>
    <property type="match status" value="1"/>
</dbReference>
<feature type="compositionally biased region" description="Polar residues" evidence="1">
    <location>
        <begin position="511"/>
        <end position="531"/>
    </location>
</feature>
<feature type="transmembrane region" description="Helical" evidence="2">
    <location>
        <begin position="445"/>
        <end position="467"/>
    </location>
</feature>
<dbReference type="Proteomes" id="UP000829685">
    <property type="component" value="Unassembled WGS sequence"/>
</dbReference>
<dbReference type="Gene3D" id="2.40.70.10">
    <property type="entry name" value="Acid Proteases"/>
    <property type="match status" value="1"/>
</dbReference>
<dbReference type="SUPFAM" id="SSF50630">
    <property type="entry name" value="Acid proteases"/>
    <property type="match status" value="1"/>
</dbReference>
<proteinExistence type="predicted"/>
<feature type="region of interest" description="Disordered" evidence="1">
    <location>
        <begin position="490"/>
        <end position="547"/>
    </location>
</feature>
<keyword evidence="2" id="KW-0812">Transmembrane</keyword>
<dbReference type="InterPro" id="IPR033121">
    <property type="entry name" value="PEPTIDASE_A1"/>
</dbReference>
<evidence type="ECO:0000259" key="3">
    <source>
        <dbReference type="Pfam" id="PF00026"/>
    </source>
</evidence>
<protein>
    <recommendedName>
        <fullName evidence="3">Peptidase A1 domain-containing protein</fullName>
    </recommendedName>
</protein>
<sequence>MGERQQITMYAGKMWESYFLSETYCSSTASEGRPCYAKEAGAIYDSSSSGNTPFISVRPGVYWSDSMDSSGSVPARYTDTFRLGEAISEWATDKVDDLAMVLLNDTQLEYPNGKKYPLFAGCLSFGAAPGIVNHTFRVDPNTDAEGTNTSLIAGHFWEQRYIESMTFGMHIGSVQPQRITGSLRFGGYDKNRAVGQVLAVPMTDPLHTWTGAPLLDITIEVVQGGSPFNFSSRSGYLASGNSTIGDRLDVNIDPCAPYLNLPKSTCDALAADLPVKYSDDLGLYLWQTDSPAYAKIIQAPTALTFTFLDPNNNVRKVNISVPFMHLNLTLEAPLVDRPTSYFPCNGASRGHYALGRAFLQDAFFGSNLQSAFYFLAQAPGPKVGGEASTIIKQDATTIDASTNDWATSWKGVWSPLAEDGPVQNTTLDGLNNGGNAGSSGTKTGLIAGLAGGLGGGLLLIGLIGWVLRAHTKKSGSVSICGIPLAKSKKKTVGLDDNSSDKSRNAGLALSAQMSQQGRAELSATSKPTQLPTPEDMVYEMPHDTYQR</sequence>
<gene>
    <name evidence="4" type="ORF">JX265_003645</name>
</gene>
<dbReference type="AlphaFoldDB" id="A0A9Q0APF9"/>
<keyword evidence="2" id="KW-0472">Membrane</keyword>
<reference evidence="4" key="1">
    <citation type="submission" date="2021-03" db="EMBL/GenBank/DDBJ databases">
        <title>Revisited historic fungal species revealed as producer of novel bioactive compounds through whole genome sequencing and comparative genomics.</title>
        <authorList>
            <person name="Vignolle G.A."/>
            <person name="Hochenegger N."/>
            <person name="Mach R.L."/>
            <person name="Mach-Aigner A.R."/>
            <person name="Javad Rahimi M."/>
            <person name="Salim K.A."/>
            <person name="Chan C.M."/>
            <person name="Lim L.B.L."/>
            <person name="Cai F."/>
            <person name="Druzhinina I.S."/>
            <person name="U'Ren J.M."/>
            <person name="Derntl C."/>
        </authorList>
    </citation>
    <scope>NUCLEOTIDE SEQUENCE</scope>
    <source>
        <strain evidence="4">TUCIM 5799</strain>
    </source>
</reference>
<evidence type="ECO:0000256" key="2">
    <source>
        <dbReference type="SAM" id="Phobius"/>
    </source>
</evidence>
<evidence type="ECO:0000313" key="4">
    <source>
        <dbReference type="EMBL" id="KAI1877637.1"/>
    </source>
</evidence>
<keyword evidence="2" id="KW-1133">Transmembrane helix</keyword>
<name>A0A9Q0APF9_9PEZI</name>
<dbReference type="InterPro" id="IPR021109">
    <property type="entry name" value="Peptidase_aspartic_dom_sf"/>
</dbReference>
<accession>A0A9Q0APF9</accession>
<evidence type="ECO:0000313" key="5">
    <source>
        <dbReference type="Proteomes" id="UP000829685"/>
    </source>
</evidence>
<organism evidence="4 5">
    <name type="scientific">Neoarthrinium moseri</name>
    <dbReference type="NCBI Taxonomy" id="1658444"/>
    <lineage>
        <taxon>Eukaryota</taxon>
        <taxon>Fungi</taxon>
        <taxon>Dikarya</taxon>
        <taxon>Ascomycota</taxon>
        <taxon>Pezizomycotina</taxon>
        <taxon>Sordariomycetes</taxon>
        <taxon>Xylariomycetidae</taxon>
        <taxon>Amphisphaeriales</taxon>
        <taxon>Apiosporaceae</taxon>
        <taxon>Neoarthrinium</taxon>
    </lineage>
</organism>
<evidence type="ECO:0000256" key="1">
    <source>
        <dbReference type="SAM" id="MobiDB-lite"/>
    </source>
</evidence>
<keyword evidence="5" id="KW-1185">Reference proteome</keyword>